<dbReference type="RefSeq" id="WP_118259969.1">
    <property type="nucleotide sequence ID" value="NZ_CALBWO010000029.1"/>
</dbReference>
<evidence type="ECO:0000313" key="6">
    <source>
        <dbReference type="Proteomes" id="UP000283589"/>
    </source>
</evidence>
<comment type="catalytic activity">
    <reaction evidence="3">
        <text>L-aspartate + L-glutamine + ATP + H2O = L-asparagine + L-glutamate + AMP + diphosphate + H(+)</text>
        <dbReference type="Rhea" id="RHEA:12228"/>
        <dbReference type="ChEBI" id="CHEBI:15377"/>
        <dbReference type="ChEBI" id="CHEBI:15378"/>
        <dbReference type="ChEBI" id="CHEBI:29985"/>
        <dbReference type="ChEBI" id="CHEBI:29991"/>
        <dbReference type="ChEBI" id="CHEBI:30616"/>
        <dbReference type="ChEBI" id="CHEBI:33019"/>
        <dbReference type="ChEBI" id="CHEBI:58048"/>
        <dbReference type="ChEBI" id="CHEBI:58359"/>
        <dbReference type="ChEBI" id="CHEBI:456215"/>
        <dbReference type="EC" id="6.3.5.4"/>
    </reaction>
</comment>
<feature type="domain" description="Asparagine synthetase" evidence="4">
    <location>
        <begin position="203"/>
        <end position="265"/>
    </location>
</feature>
<gene>
    <name evidence="5" type="ORF">DWW18_08540</name>
</gene>
<dbReference type="EC" id="6.3.5.4" evidence="2"/>
<dbReference type="GO" id="GO:0006529">
    <property type="term" value="P:asparagine biosynthetic process"/>
    <property type="evidence" value="ECO:0007669"/>
    <property type="project" value="InterPro"/>
</dbReference>
<dbReference type="AlphaFoldDB" id="A0A412X253"/>
<evidence type="ECO:0000256" key="3">
    <source>
        <dbReference type="ARBA" id="ARBA00048741"/>
    </source>
</evidence>
<dbReference type="InterPro" id="IPR001962">
    <property type="entry name" value="Asn_synthase"/>
</dbReference>
<dbReference type="Gene3D" id="3.40.50.620">
    <property type="entry name" value="HUPs"/>
    <property type="match status" value="1"/>
</dbReference>
<evidence type="ECO:0000256" key="1">
    <source>
        <dbReference type="ARBA" id="ARBA00005187"/>
    </source>
</evidence>
<reference evidence="5 6" key="1">
    <citation type="submission" date="2018-08" db="EMBL/GenBank/DDBJ databases">
        <title>A genome reference for cultivated species of the human gut microbiota.</title>
        <authorList>
            <person name="Zou Y."/>
            <person name="Xue W."/>
            <person name="Luo G."/>
        </authorList>
    </citation>
    <scope>NUCLEOTIDE SEQUENCE [LARGE SCALE GENOMIC DNA]</scope>
    <source>
        <strain evidence="5 6">AF14-49</strain>
    </source>
</reference>
<comment type="caution">
    <text evidence="5">The sequence shown here is derived from an EMBL/GenBank/DDBJ whole genome shotgun (WGS) entry which is preliminary data.</text>
</comment>
<dbReference type="Proteomes" id="UP000283589">
    <property type="component" value="Unassembled WGS sequence"/>
</dbReference>
<dbReference type="InterPro" id="IPR029055">
    <property type="entry name" value="Ntn_hydrolases_N"/>
</dbReference>
<organism evidence="5 6">
    <name type="scientific">Butyricimonas virosa</name>
    <dbReference type="NCBI Taxonomy" id="544645"/>
    <lineage>
        <taxon>Bacteria</taxon>
        <taxon>Pseudomonadati</taxon>
        <taxon>Bacteroidota</taxon>
        <taxon>Bacteroidia</taxon>
        <taxon>Bacteroidales</taxon>
        <taxon>Odoribacteraceae</taxon>
        <taxon>Butyricimonas</taxon>
    </lineage>
</organism>
<protein>
    <recommendedName>
        <fullName evidence="2">asparagine synthase (glutamine-hydrolyzing)</fullName>
        <ecNumber evidence="2">6.3.5.4</ecNumber>
    </recommendedName>
</protein>
<dbReference type="Pfam" id="PF00733">
    <property type="entry name" value="Asn_synthase"/>
    <property type="match status" value="1"/>
</dbReference>
<dbReference type="Gene3D" id="3.60.20.10">
    <property type="entry name" value="Glutamine Phosphoribosylpyrophosphate, subunit 1, domain 1"/>
    <property type="match status" value="1"/>
</dbReference>
<evidence type="ECO:0000259" key="4">
    <source>
        <dbReference type="Pfam" id="PF00733"/>
    </source>
</evidence>
<dbReference type="PANTHER" id="PTHR43284:SF1">
    <property type="entry name" value="ASPARAGINE SYNTHETASE"/>
    <property type="match status" value="1"/>
</dbReference>
<dbReference type="SUPFAM" id="SSF52402">
    <property type="entry name" value="Adenine nucleotide alpha hydrolases-like"/>
    <property type="match status" value="1"/>
</dbReference>
<dbReference type="GO" id="GO:0004066">
    <property type="term" value="F:asparagine synthase (glutamine-hydrolyzing) activity"/>
    <property type="evidence" value="ECO:0007669"/>
    <property type="project" value="UniProtKB-EC"/>
</dbReference>
<name>A0A412X253_9BACT</name>
<sequence>MDIIFDLNDLKISHVKCDEIKREIDGKYLLAYGFERNNLKDVEKKYGELVVDFNHENAKKIFAGGYFIALFDIEKKEVFLLRDISGIKTGYYGYDETSSTLYISTNMHYVASMMSTDLSKLYTDFLLYQQFIPDGYTIYEDVHELEIGTLLKFNITGGTYSKTRSDLPISFTENNFSEEENISLLRDKIIVAHEELIGNNNIVYLSGGIDSCAMLASLHNICPNNVNTISFKIKGTTQDETLYANKVAKYLGYKLEIIETSPNDCKLIANYEDDIMSVNNPIIGNWIYRMRGTINGNEHYFAGQDTRLHTPSVNGIDKWVISNISKGKISDSCLKKWIISLYENFAYIFKFYNSPNRRIKYSHLLLSALDYKLFLLRRKFQVDPLKYKSWKYDLTNFNSIADYYQLDLKSGMSEREIFNRIVKLKWQEQYTDDIRYMVDMGRLVNGFMMMPFYQDELNLFESTIPWNYANKEIDGLDGFKNKRIKVNKYILRKAFEAELPWDIMVRAKAVSVSGHLMLNGALGNKIIEIIKNDLLSPDSFCKRFGHEYKARQIIAKQSKWQPKDTYFLIYANYLGALCIYYKKNILKRRI</sequence>
<dbReference type="PANTHER" id="PTHR43284">
    <property type="entry name" value="ASPARAGINE SYNTHETASE (GLUTAMINE-HYDROLYZING)"/>
    <property type="match status" value="1"/>
</dbReference>
<accession>A0A412X253</accession>
<dbReference type="InterPro" id="IPR014729">
    <property type="entry name" value="Rossmann-like_a/b/a_fold"/>
</dbReference>
<dbReference type="SUPFAM" id="SSF56235">
    <property type="entry name" value="N-terminal nucleophile aminohydrolases (Ntn hydrolases)"/>
    <property type="match status" value="1"/>
</dbReference>
<dbReference type="EMBL" id="QRZA01000008">
    <property type="protein sequence ID" value="RGV34352.1"/>
    <property type="molecule type" value="Genomic_DNA"/>
</dbReference>
<proteinExistence type="predicted"/>
<evidence type="ECO:0000313" key="5">
    <source>
        <dbReference type="EMBL" id="RGV34352.1"/>
    </source>
</evidence>
<dbReference type="InterPro" id="IPR051786">
    <property type="entry name" value="ASN_synthetase/amidase"/>
</dbReference>
<comment type="pathway">
    <text evidence="1">Amino-acid biosynthesis; L-asparagine biosynthesis; L-asparagine from L-aspartate (L-Gln route): step 1/1.</text>
</comment>
<evidence type="ECO:0000256" key="2">
    <source>
        <dbReference type="ARBA" id="ARBA00012737"/>
    </source>
</evidence>